<dbReference type="EMBL" id="BMMK01000003">
    <property type="protein sequence ID" value="GGM41443.1"/>
    <property type="molecule type" value="Genomic_DNA"/>
</dbReference>
<organism evidence="1 2">
    <name type="scientific">Longimycelium tulufanense</name>
    <dbReference type="NCBI Taxonomy" id="907463"/>
    <lineage>
        <taxon>Bacteria</taxon>
        <taxon>Bacillati</taxon>
        <taxon>Actinomycetota</taxon>
        <taxon>Actinomycetes</taxon>
        <taxon>Pseudonocardiales</taxon>
        <taxon>Pseudonocardiaceae</taxon>
        <taxon>Longimycelium</taxon>
    </lineage>
</organism>
<name>A0A8J3CB33_9PSEU</name>
<evidence type="ECO:0000313" key="1">
    <source>
        <dbReference type="EMBL" id="GGM41443.1"/>
    </source>
</evidence>
<dbReference type="NCBIfam" id="NF033530">
    <property type="entry name" value="lasso_PqqD_Strm"/>
    <property type="match status" value="1"/>
</dbReference>
<proteinExistence type="predicted"/>
<gene>
    <name evidence="1" type="ORF">GCM10012275_10560</name>
</gene>
<dbReference type="Gene3D" id="1.10.10.1150">
    <property type="entry name" value="Coenzyme PQQ synthesis protein D (PqqD)"/>
    <property type="match status" value="1"/>
</dbReference>
<reference evidence="1" key="2">
    <citation type="submission" date="2020-09" db="EMBL/GenBank/DDBJ databases">
        <authorList>
            <person name="Sun Q."/>
            <person name="Zhou Y."/>
        </authorList>
    </citation>
    <scope>NUCLEOTIDE SEQUENCE</scope>
    <source>
        <strain evidence="1">CGMCC 4.5737</strain>
    </source>
</reference>
<dbReference type="RefSeq" id="WP_189054477.1">
    <property type="nucleotide sequence ID" value="NZ_BMMK01000003.1"/>
</dbReference>
<dbReference type="InterPro" id="IPR008792">
    <property type="entry name" value="PQQD"/>
</dbReference>
<dbReference type="Pfam" id="PF05402">
    <property type="entry name" value="PqqD"/>
    <property type="match status" value="1"/>
</dbReference>
<keyword evidence="2" id="KW-1185">Reference proteome</keyword>
<dbReference type="InterPro" id="IPR041881">
    <property type="entry name" value="PqqD_sf"/>
</dbReference>
<evidence type="ECO:0008006" key="3">
    <source>
        <dbReference type="Google" id="ProtNLM"/>
    </source>
</evidence>
<dbReference type="Proteomes" id="UP000637578">
    <property type="component" value="Unassembled WGS sequence"/>
</dbReference>
<comment type="caution">
    <text evidence="1">The sequence shown here is derived from an EMBL/GenBank/DDBJ whole genome shotgun (WGS) entry which is preliminary data.</text>
</comment>
<evidence type="ECO:0000313" key="2">
    <source>
        <dbReference type="Proteomes" id="UP000637578"/>
    </source>
</evidence>
<dbReference type="AlphaFoldDB" id="A0A8J3CB33"/>
<sequence>MKLVDDVVITETDYGYVLLNVVEGTYFNVNPTGTVVLRALLEGGAAAEAADRLTQEFDVTPEEAARDVADLIAEFRRERLLAP</sequence>
<reference evidence="1" key="1">
    <citation type="journal article" date="2014" name="Int. J. Syst. Evol. Microbiol.">
        <title>Complete genome sequence of Corynebacterium casei LMG S-19264T (=DSM 44701T), isolated from a smear-ripened cheese.</title>
        <authorList>
            <consortium name="US DOE Joint Genome Institute (JGI-PGF)"/>
            <person name="Walter F."/>
            <person name="Albersmeier A."/>
            <person name="Kalinowski J."/>
            <person name="Ruckert C."/>
        </authorList>
    </citation>
    <scope>NUCLEOTIDE SEQUENCE</scope>
    <source>
        <strain evidence="1">CGMCC 4.5737</strain>
    </source>
</reference>
<protein>
    <recommendedName>
        <fullName evidence="3">PqqD family protein</fullName>
    </recommendedName>
</protein>
<accession>A0A8J3CB33</accession>